<dbReference type="EMBL" id="GGEC01090947">
    <property type="protein sequence ID" value="MBX71431.1"/>
    <property type="molecule type" value="Transcribed_RNA"/>
</dbReference>
<evidence type="ECO:0000313" key="1">
    <source>
        <dbReference type="EMBL" id="MBX71431.1"/>
    </source>
</evidence>
<sequence length="34" mass="3889">MCRGNKAGRECSKRQKGEKKLLVRVQTITKLSIQ</sequence>
<organism evidence="1">
    <name type="scientific">Rhizophora mucronata</name>
    <name type="common">Asiatic mangrove</name>
    <dbReference type="NCBI Taxonomy" id="61149"/>
    <lineage>
        <taxon>Eukaryota</taxon>
        <taxon>Viridiplantae</taxon>
        <taxon>Streptophyta</taxon>
        <taxon>Embryophyta</taxon>
        <taxon>Tracheophyta</taxon>
        <taxon>Spermatophyta</taxon>
        <taxon>Magnoliopsida</taxon>
        <taxon>eudicotyledons</taxon>
        <taxon>Gunneridae</taxon>
        <taxon>Pentapetalae</taxon>
        <taxon>rosids</taxon>
        <taxon>fabids</taxon>
        <taxon>Malpighiales</taxon>
        <taxon>Rhizophoraceae</taxon>
        <taxon>Rhizophora</taxon>
    </lineage>
</organism>
<name>A0A2P2QX04_RHIMU</name>
<protein>
    <submittedName>
        <fullName evidence="1">Uncharacterized protein</fullName>
    </submittedName>
</protein>
<proteinExistence type="predicted"/>
<dbReference type="AlphaFoldDB" id="A0A2P2QX04"/>
<accession>A0A2P2QX04</accession>
<reference evidence="1" key="1">
    <citation type="submission" date="2018-02" db="EMBL/GenBank/DDBJ databases">
        <title>Rhizophora mucronata_Transcriptome.</title>
        <authorList>
            <person name="Meera S.P."/>
            <person name="Sreeshan A."/>
            <person name="Augustine A."/>
        </authorList>
    </citation>
    <scope>NUCLEOTIDE SEQUENCE</scope>
    <source>
        <tissue evidence="1">Leaf</tissue>
    </source>
</reference>